<accession>A0AAV4X0F6</accession>
<dbReference type="EMBL" id="BPLR01017083">
    <property type="protein sequence ID" value="GIY88615.1"/>
    <property type="molecule type" value="Genomic_DNA"/>
</dbReference>
<reference evidence="1 2" key="1">
    <citation type="submission" date="2021-06" db="EMBL/GenBank/DDBJ databases">
        <title>Caerostris extrusa draft genome.</title>
        <authorList>
            <person name="Kono N."/>
            <person name="Arakawa K."/>
        </authorList>
    </citation>
    <scope>NUCLEOTIDE SEQUENCE [LARGE SCALE GENOMIC DNA]</scope>
</reference>
<gene>
    <name evidence="1" type="ORF">CEXT_590541</name>
</gene>
<dbReference type="Proteomes" id="UP001054945">
    <property type="component" value="Unassembled WGS sequence"/>
</dbReference>
<evidence type="ECO:0000313" key="2">
    <source>
        <dbReference type="Proteomes" id="UP001054945"/>
    </source>
</evidence>
<dbReference type="AlphaFoldDB" id="A0AAV4X0F6"/>
<sequence length="157" mass="17885">MTQRGANRPACVLFFQARGQAPLQLRGQLMLREISMLNGEMDTVRMKSVICSRCLPKSEERERENSAVYRSGDEHFLTKSLEDETNAAKKIIEQEKSTNETSVCATFEMNWGEFVNLKSDEYRCCGRTSVRIRSVLFCKRLRMAMLDLGCCPQTGLA</sequence>
<keyword evidence="2" id="KW-1185">Reference proteome</keyword>
<organism evidence="1 2">
    <name type="scientific">Caerostris extrusa</name>
    <name type="common">Bark spider</name>
    <name type="synonym">Caerostris bankana</name>
    <dbReference type="NCBI Taxonomy" id="172846"/>
    <lineage>
        <taxon>Eukaryota</taxon>
        <taxon>Metazoa</taxon>
        <taxon>Ecdysozoa</taxon>
        <taxon>Arthropoda</taxon>
        <taxon>Chelicerata</taxon>
        <taxon>Arachnida</taxon>
        <taxon>Araneae</taxon>
        <taxon>Araneomorphae</taxon>
        <taxon>Entelegynae</taxon>
        <taxon>Araneoidea</taxon>
        <taxon>Araneidae</taxon>
        <taxon>Caerostris</taxon>
    </lineage>
</organism>
<comment type="caution">
    <text evidence="1">The sequence shown here is derived from an EMBL/GenBank/DDBJ whole genome shotgun (WGS) entry which is preliminary data.</text>
</comment>
<proteinExistence type="predicted"/>
<name>A0AAV4X0F6_CAEEX</name>
<evidence type="ECO:0000313" key="1">
    <source>
        <dbReference type="EMBL" id="GIY88615.1"/>
    </source>
</evidence>
<protein>
    <submittedName>
        <fullName evidence="1">Uncharacterized protein</fullName>
    </submittedName>
</protein>